<dbReference type="InterPro" id="IPR036388">
    <property type="entry name" value="WH-like_DNA-bd_sf"/>
</dbReference>
<evidence type="ECO:0000313" key="8">
    <source>
        <dbReference type="Proteomes" id="UP000551709"/>
    </source>
</evidence>
<evidence type="ECO:0000256" key="4">
    <source>
        <dbReference type="ARBA" id="ARBA00023015"/>
    </source>
</evidence>
<dbReference type="Proteomes" id="UP000551709">
    <property type="component" value="Chromosome"/>
</dbReference>
<dbReference type="SUPFAM" id="SSF53850">
    <property type="entry name" value="Periplasmic binding protein-like II"/>
    <property type="match status" value="1"/>
</dbReference>
<dbReference type="Gene3D" id="3.40.190.10">
    <property type="entry name" value="Periplasmic binding protein-like II"/>
    <property type="match status" value="2"/>
</dbReference>
<keyword evidence="4" id="KW-0805">Transcription regulation</keyword>
<organism evidence="7 8">
    <name type="scientific">Bradyrhizobium barranii subsp. apii</name>
    <dbReference type="NCBI Taxonomy" id="2819348"/>
    <lineage>
        <taxon>Bacteria</taxon>
        <taxon>Pseudomonadati</taxon>
        <taxon>Pseudomonadota</taxon>
        <taxon>Alphaproteobacteria</taxon>
        <taxon>Hyphomicrobiales</taxon>
        <taxon>Nitrobacteraceae</taxon>
        <taxon>Bradyrhizobium</taxon>
        <taxon>Bradyrhizobium barranii</taxon>
    </lineage>
</organism>
<dbReference type="Pfam" id="PF03466">
    <property type="entry name" value="LysR_substrate"/>
    <property type="match status" value="1"/>
</dbReference>
<dbReference type="AlphaFoldDB" id="A0A8T5UWZ7"/>
<dbReference type="PANTHER" id="PTHR30118:SF15">
    <property type="entry name" value="TRANSCRIPTIONAL REGULATORY PROTEIN"/>
    <property type="match status" value="1"/>
</dbReference>
<dbReference type="RefSeq" id="WP_166075491.1">
    <property type="nucleotide sequence ID" value="NZ_CP096255.1"/>
</dbReference>
<keyword evidence="6" id="KW-0804">Transcription</keyword>
<evidence type="ECO:0000256" key="5">
    <source>
        <dbReference type="ARBA" id="ARBA00023125"/>
    </source>
</evidence>
<dbReference type="Gene3D" id="1.10.10.10">
    <property type="entry name" value="Winged helix-like DNA-binding domain superfamily/Winged helix DNA-binding domain"/>
    <property type="match status" value="1"/>
</dbReference>
<reference evidence="7" key="2">
    <citation type="submission" date="2022-04" db="EMBL/GenBank/DDBJ databases">
        <authorList>
            <person name="Bromfield E.S.P."/>
            <person name="Cloutier S."/>
        </authorList>
    </citation>
    <scope>NUCLEOTIDE SEQUENCE</scope>
    <source>
        <strain evidence="7">1S5</strain>
    </source>
</reference>
<dbReference type="EMBL" id="CP096255">
    <property type="protein sequence ID" value="UPT86969.1"/>
    <property type="molecule type" value="Genomic_DNA"/>
</dbReference>
<comment type="similarity">
    <text evidence="2">Belongs to the LysR transcriptional regulatory family.</text>
</comment>
<dbReference type="InterPro" id="IPR005119">
    <property type="entry name" value="LysR_subst-bd"/>
</dbReference>
<evidence type="ECO:0000256" key="6">
    <source>
        <dbReference type="ARBA" id="ARBA00023163"/>
    </source>
</evidence>
<keyword evidence="5" id="KW-0238">DNA-binding</keyword>
<dbReference type="PROSITE" id="PS50931">
    <property type="entry name" value="HTH_LYSR"/>
    <property type="match status" value="1"/>
</dbReference>
<dbReference type="Pfam" id="PF00126">
    <property type="entry name" value="HTH_1"/>
    <property type="match status" value="1"/>
</dbReference>
<comment type="function">
    <text evidence="1">NodD regulates the expression of the nodABCFE genes which encode other nodulation proteins. NodD is also a negative regulator of its own expression. Binds flavonoids as inducers.</text>
</comment>
<dbReference type="SUPFAM" id="SSF46785">
    <property type="entry name" value="Winged helix' DNA-binding domain"/>
    <property type="match status" value="1"/>
</dbReference>
<dbReference type="InterPro" id="IPR000847">
    <property type="entry name" value="LysR_HTH_N"/>
</dbReference>
<sequence length="320" mass="35185">MAAIDHFNLRSFDLNLLVAFDALMQERSVTLAAKRLRIQQPAMSHSLSTLRVILDDELLVRVKNSMEPTDRALELYEPIRELLAQAQHVLRTSKTFDPSIDERVFRIGLTDGLEVLLLPELISGLRRSAPSVSLAARTIEPLGAADLLDAGELDLIIGCYNSPASWQHSEPLFKETLSCCFNPQLLGFEVPISKHCYIETPQAVVSLNGELWGCLRPALEEIDATINIVASGPNFLATLMMAREAPLLTTLPSRIAGLYAPIFGLRTSAVPLPFSATSISMVWPGRADREPGSVWLRGQIRGCQVVQRGLRDSVSTMAAE</sequence>
<evidence type="ECO:0000313" key="7">
    <source>
        <dbReference type="EMBL" id="UPT86969.1"/>
    </source>
</evidence>
<accession>A0A8T5UWZ7</accession>
<dbReference type="InterPro" id="IPR050389">
    <property type="entry name" value="LysR-type_TF"/>
</dbReference>
<protein>
    <submittedName>
        <fullName evidence="7">LysR family transcriptional regulator</fullName>
    </submittedName>
</protein>
<dbReference type="GO" id="GO:0003700">
    <property type="term" value="F:DNA-binding transcription factor activity"/>
    <property type="evidence" value="ECO:0007669"/>
    <property type="project" value="InterPro"/>
</dbReference>
<keyword evidence="3" id="KW-0536">Nodulation</keyword>
<reference evidence="7" key="1">
    <citation type="journal article" date="2017" name="Syst. Appl. Microbiol.">
        <title>Soybeans inoculated with root zone soils of Canadian native legumes harbour diverse and novel Bradyrhizobium spp. that possess agricultural potential.</title>
        <authorList>
            <person name="Bromfield E.S.P."/>
            <person name="Cloutier S."/>
            <person name="Tambong J.T."/>
            <person name="Tran Thi T.V."/>
        </authorList>
    </citation>
    <scope>NUCLEOTIDE SEQUENCE</scope>
    <source>
        <strain evidence="7">1S5</strain>
    </source>
</reference>
<evidence type="ECO:0000256" key="2">
    <source>
        <dbReference type="ARBA" id="ARBA00009437"/>
    </source>
</evidence>
<dbReference type="InterPro" id="IPR036390">
    <property type="entry name" value="WH_DNA-bd_sf"/>
</dbReference>
<proteinExistence type="inferred from homology"/>
<name>A0A8T5UWZ7_9BRAD</name>
<evidence type="ECO:0000256" key="3">
    <source>
        <dbReference type="ARBA" id="ARBA00022458"/>
    </source>
</evidence>
<dbReference type="PANTHER" id="PTHR30118">
    <property type="entry name" value="HTH-TYPE TRANSCRIPTIONAL REGULATOR LEUO-RELATED"/>
    <property type="match status" value="1"/>
</dbReference>
<gene>
    <name evidence="7" type="ORF">HAP41_0000043285</name>
</gene>
<dbReference type="GO" id="GO:0003677">
    <property type="term" value="F:DNA binding"/>
    <property type="evidence" value="ECO:0007669"/>
    <property type="project" value="UniProtKB-KW"/>
</dbReference>
<evidence type="ECO:0000256" key="1">
    <source>
        <dbReference type="ARBA" id="ARBA00003502"/>
    </source>
</evidence>